<protein>
    <submittedName>
        <fullName evidence="2">Uncharacterized protein</fullName>
    </submittedName>
</protein>
<dbReference type="AlphaFoldDB" id="K0R0M0"/>
<dbReference type="InterPro" id="IPR011990">
    <property type="entry name" value="TPR-like_helical_dom_sf"/>
</dbReference>
<dbReference type="InterPro" id="IPR050767">
    <property type="entry name" value="Sel1_AlgK"/>
</dbReference>
<evidence type="ECO:0000313" key="3">
    <source>
        <dbReference type="Proteomes" id="UP000266841"/>
    </source>
</evidence>
<dbReference type="PANTHER" id="PTHR11102">
    <property type="entry name" value="SEL-1-LIKE PROTEIN"/>
    <property type="match status" value="1"/>
</dbReference>
<dbReference type="OrthoDB" id="40126at2759"/>
<sequence length="382" mass="42227">MGGLLLAPGQILPLPFQQTAGWDSRLRKIRRVETQVGVRKISRRAVELDLCVNTVFAFCGRLPCRPGAFGTGTAADGAARGAIGEAALAWTPAPVSFEEELSRIQKRVNTGDPEAIRLLGESYMNGINGLEKDMLKAVEVLERAAELGEKEAHGLLGELFDENTDDWGIDKDMAGAVGHYEFAAKRGHALSRHNLGFIEHNKGTYGLARKHLMISAKLGFKPSLDEIKNMHRWGIASKSDHADALRGYNDAVEEMSSPERDEAKAYWREIDRNITRRTWSPKSKLTPTHYSAYIALQKEEDVERRASLRTPGTLPIPVPVTAFVSCHGQATALSTLCLDVRHYGLPGRSRSRPGMSSNRKDLLRAKRWVGWVSNNPCTPPPK</sequence>
<dbReference type="Proteomes" id="UP000266841">
    <property type="component" value="Unassembled WGS sequence"/>
</dbReference>
<evidence type="ECO:0000256" key="1">
    <source>
        <dbReference type="ARBA" id="ARBA00038101"/>
    </source>
</evidence>
<accession>K0R0M0</accession>
<organism evidence="2 3">
    <name type="scientific">Thalassiosira oceanica</name>
    <name type="common">Marine diatom</name>
    <dbReference type="NCBI Taxonomy" id="159749"/>
    <lineage>
        <taxon>Eukaryota</taxon>
        <taxon>Sar</taxon>
        <taxon>Stramenopiles</taxon>
        <taxon>Ochrophyta</taxon>
        <taxon>Bacillariophyta</taxon>
        <taxon>Coscinodiscophyceae</taxon>
        <taxon>Thalassiosirophycidae</taxon>
        <taxon>Thalassiosirales</taxon>
        <taxon>Thalassiosiraceae</taxon>
        <taxon>Thalassiosira</taxon>
    </lineage>
</organism>
<reference evidence="2 3" key="1">
    <citation type="journal article" date="2012" name="Genome Biol.">
        <title>Genome and low-iron response of an oceanic diatom adapted to chronic iron limitation.</title>
        <authorList>
            <person name="Lommer M."/>
            <person name="Specht M."/>
            <person name="Roy A.S."/>
            <person name="Kraemer L."/>
            <person name="Andreson R."/>
            <person name="Gutowska M.A."/>
            <person name="Wolf J."/>
            <person name="Bergner S.V."/>
            <person name="Schilhabel M.B."/>
            <person name="Klostermeier U.C."/>
            <person name="Beiko R.G."/>
            <person name="Rosenstiel P."/>
            <person name="Hippler M."/>
            <person name="Laroche J."/>
        </authorList>
    </citation>
    <scope>NUCLEOTIDE SEQUENCE [LARGE SCALE GENOMIC DNA]</scope>
    <source>
        <strain evidence="2 3">CCMP1005</strain>
    </source>
</reference>
<comment type="caution">
    <text evidence="2">The sequence shown here is derived from an EMBL/GenBank/DDBJ whole genome shotgun (WGS) entry which is preliminary data.</text>
</comment>
<dbReference type="InterPro" id="IPR006597">
    <property type="entry name" value="Sel1-like"/>
</dbReference>
<proteinExistence type="inferred from homology"/>
<comment type="similarity">
    <text evidence="1">Belongs to the sel-1 family.</text>
</comment>
<dbReference type="Gene3D" id="1.25.40.10">
    <property type="entry name" value="Tetratricopeptide repeat domain"/>
    <property type="match status" value="1"/>
</dbReference>
<dbReference type="Pfam" id="PF08238">
    <property type="entry name" value="Sel1"/>
    <property type="match status" value="2"/>
</dbReference>
<dbReference type="PANTHER" id="PTHR11102:SF160">
    <property type="entry name" value="ERAD-ASSOCIATED E3 UBIQUITIN-PROTEIN LIGASE COMPONENT HRD3"/>
    <property type="match status" value="1"/>
</dbReference>
<dbReference type="SUPFAM" id="SSF81901">
    <property type="entry name" value="HCP-like"/>
    <property type="match status" value="1"/>
</dbReference>
<evidence type="ECO:0000313" key="2">
    <source>
        <dbReference type="EMBL" id="EJK45738.1"/>
    </source>
</evidence>
<dbReference type="EMBL" id="AGNL01048281">
    <property type="protein sequence ID" value="EJK45738.1"/>
    <property type="molecule type" value="Genomic_DNA"/>
</dbReference>
<name>K0R0M0_THAOC</name>
<keyword evidence="3" id="KW-1185">Reference proteome</keyword>
<dbReference type="SMART" id="SM00671">
    <property type="entry name" value="SEL1"/>
    <property type="match status" value="2"/>
</dbReference>
<gene>
    <name evidence="2" type="ORF">THAOC_35632</name>
</gene>